<dbReference type="InterPro" id="IPR013694">
    <property type="entry name" value="VIT"/>
</dbReference>
<sequence length="470" mass="52280">MESNTGVSCDGVHDTIFSPKGGGTTSRLGVLCLISTDFWIYKYLRQIIKMYRQWLGTVLCFNILLLRVHSANNKFFPNIPTTDDLSVVRDSQHSDIDDDITDDESAAPIKMTHMRVRSKIAMRYAHTAITCNVYNPSRRPQEASFNVLLPETAFISGFTMTLGQETYDAYVKEKEVAKQIYNDAVAQGVSAAHVATKARDSNHFTIKFNVEGRTNATYRLRYEELLVRRKGVYNHAINLNPGTLVPKMDVVVHIKESQKITVLRVPELRTGNEIDPTENDAQNTKAVIVRGNNEREATVTFTPDLAEQKRLAEVYAAKSLQSADPYFANIGYDSGEEVNKNEGVLGQFIVQYDVDQPKNGEILVNDGYFVHFFAPSSLPPLSKYAVFVLDTSGSMAGNKIVQLTKAMNSILSDLNPRDYFSIIEFNTLVTVHDLKNVNNQTDNASPVPASPENIAAAKNIISGFYPSGGK</sequence>
<reference evidence="2" key="1">
    <citation type="submission" date="2022-03" db="EMBL/GenBank/DDBJ databases">
        <authorList>
            <person name="Lindestad O."/>
        </authorList>
    </citation>
    <scope>NUCLEOTIDE SEQUENCE</scope>
</reference>
<evidence type="ECO:0000313" key="2">
    <source>
        <dbReference type="EMBL" id="CAH2213762.1"/>
    </source>
</evidence>
<name>A0A8S4QQQ1_9NEOP</name>
<keyword evidence="3" id="KW-1185">Reference proteome</keyword>
<dbReference type="EMBL" id="CAKXAJ010011427">
    <property type="protein sequence ID" value="CAH2213762.1"/>
    <property type="molecule type" value="Genomic_DNA"/>
</dbReference>
<dbReference type="GO" id="GO:0032991">
    <property type="term" value="C:protein-containing complex"/>
    <property type="evidence" value="ECO:0007669"/>
    <property type="project" value="UniProtKB-ARBA"/>
</dbReference>
<dbReference type="Pfam" id="PF08487">
    <property type="entry name" value="VIT"/>
    <property type="match status" value="1"/>
</dbReference>
<accession>A0A8S4QQQ1</accession>
<dbReference type="SMART" id="SM00609">
    <property type="entry name" value="VIT"/>
    <property type="match status" value="1"/>
</dbReference>
<dbReference type="InterPro" id="IPR036465">
    <property type="entry name" value="vWFA_dom_sf"/>
</dbReference>
<protein>
    <submittedName>
        <fullName evidence="2">Jg3594 protein</fullName>
    </submittedName>
</protein>
<dbReference type="PANTHER" id="PTHR10338:SF108">
    <property type="entry name" value="INTER-ALPHA-TRYPSIN INHIBITOR HEAVY CHAIN H4-LIKE PROTEIN"/>
    <property type="match status" value="1"/>
</dbReference>
<dbReference type="Proteomes" id="UP000838756">
    <property type="component" value="Unassembled WGS sequence"/>
</dbReference>
<dbReference type="InterPro" id="IPR050934">
    <property type="entry name" value="ITIH"/>
</dbReference>
<dbReference type="AlphaFoldDB" id="A0A8S4QQQ1"/>
<dbReference type="SUPFAM" id="SSF53300">
    <property type="entry name" value="vWA-like"/>
    <property type="match status" value="1"/>
</dbReference>
<dbReference type="OrthoDB" id="299997at2759"/>
<dbReference type="PANTHER" id="PTHR10338">
    <property type="entry name" value="INTER-ALPHA-TRYPSIN INHIBITOR HEAVY CHAIN FAMILY MEMBER"/>
    <property type="match status" value="1"/>
</dbReference>
<evidence type="ECO:0000259" key="1">
    <source>
        <dbReference type="PROSITE" id="PS51468"/>
    </source>
</evidence>
<dbReference type="Gene3D" id="3.40.50.410">
    <property type="entry name" value="von Willebrand factor, type A domain"/>
    <property type="match status" value="1"/>
</dbReference>
<evidence type="ECO:0000313" key="3">
    <source>
        <dbReference type="Proteomes" id="UP000838756"/>
    </source>
</evidence>
<dbReference type="PROSITE" id="PS51468">
    <property type="entry name" value="VIT"/>
    <property type="match status" value="1"/>
</dbReference>
<gene>
    <name evidence="2" type="primary">jg3594</name>
    <name evidence="2" type="ORF">PAEG_LOCUS3543</name>
</gene>
<feature type="domain" description="VIT" evidence="1">
    <location>
        <begin position="95"/>
        <end position="224"/>
    </location>
</feature>
<comment type="caution">
    <text evidence="2">The sequence shown here is derived from an EMBL/GenBank/DDBJ whole genome shotgun (WGS) entry which is preliminary data.</text>
</comment>
<organism evidence="2 3">
    <name type="scientific">Pararge aegeria aegeria</name>
    <dbReference type="NCBI Taxonomy" id="348720"/>
    <lineage>
        <taxon>Eukaryota</taxon>
        <taxon>Metazoa</taxon>
        <taxon>Ecdysozoa</taxon>
        <taxon>Arthropoda</taxon>
        <taxon>Hexapoda</taxon>
        <taxon>Insecta</taxon>
        <taxon>Pterygota</taxon>
        <taxon>Neoptera</taxon>
        <taxon>Endopterygota</taxon>
        <taxon>Lepidoptera</taxon>
        <taxon>Glossata</taxon>
        <taxon>Ditrysia</taxon>
        <taxon>Papilionoidea</taxon>
        <taxon>Nymphalidae</taxon>
        <taxon>Satyrinae</taxon>
        <taxon>Satyrini</taxon>
        <taxon>Parargina</taxon>
        <taxon>Pararge</taxon>
    </lineage>
</organism>
<proteinExistence type="predicted"/>